<sequence>MNAKTEKLTQVINHALEEAKAKNIVVLDVAEMTSITDHMMVASGTSSRHLKALANAVISDVKAQGFEVLGIEGEAGAEWILVDMADVILHVMLPETREFYNLEKFWSMPAA</sequence>
<name>A0ABX3A521_9GAMM</name>
<comment type="subcellular location">
    <subcellularLocation>
        <location evidence="2">Cytoplasm</location>
    </subcellularLocation>
</comment>
<dbReference type="Proteomes" id="UP000094329">
    <property type="component" value="Unassembled WGS sequence"/>
</dbReference>
<comment type="subunit">
    <text evidence="2">Interacts with ribosomal protein uL14 (rplN).</text>
</comment>
<dbReference type="EMBL" id="MDTU01000001">
    <property type="protein sequence ID" value="ODN42771.1"/>
    <property type="molecule type" value="Genomic_DNA"/>
</dbReference>
<dbReference type="SUPFAM" id="SSF81301">
    <property type="entry name" value="Nucleotidyltransferase"/>
    <property type="match status" value="1"/>
</dbReference>
<dbReference type="HAMAP" id="MF_01477">
    <property type="entry name" value="Iojap_RsfS"/>
    <property type="match status" value="1"/>
</dbReference>
<dbReference type="InterPro" id="IPR004394">
    <property type="entry name" value="Iojap/RsfS/C7orf30"/>
</dbReference>
<dbReference type="PANTHER" id="PTHR21043:SF0">
    <property type="entry name" value="MITOCHONDRIAL ASSEMBLY OF RIBOSOMAL LARGE SUBUNIT PROTEIN 1"/>
    <property type="match status" value="1"/>
</dbReference>
<dbReference type="NCBIfam" id="TIGR00090">
    <property type="entry name" value="rsfS_iojap_ybeB"/>
    <property type="match status" value="1"/>
</dbReference>
<keyword evidence="4" id="KW-1185">Reference proteome</keyword>
<evidence type="ECO:0000313" key="4">
    <source>
        <dbReference type="Proteomes" id="UP000094329"/>
    </source>
</evidence>
<keyword evidence="2" id="KW-0678">Repressor</keyword>
<evidence type="ECO:0000313" key="3">
    <source>
        <dbReference type="EMBL" id="ODN42771.1"/>
    </source>
</evidence>
<evidence type="ECO:0000256" key="1">
    <source>
        <dbReference type="ARBA" id="ARBA00010574"/>
    </source>
</evidence>
<comment type="function">
    <text evidence="2">Functions as a ribosomal silencing factor. Interacts with ribosomal protein uL14 (rplN), blocking formation of intersubunit bridge B8. Prevents association of the 30S and 50S ribosomal subunits and the formation of functional ribosomes, thus repressing translation.</text>
</comment>
<reference evidence="3 4" key="1">
    <citation type="submission" date="2016-08" db="EMBL/GenBank/DDBJ databases">
        <title>Draft genome sequence of Candidatus Piscirickettsia litoralis, from seawater.</title>
        <authorList>
            <person name="Wan X."/>
            <person name="Lee A.J."/>
            <person name="Hou S."/>
            <person name="Donachie S.P."/>
        </authorList>
    </citation>
    <scope>NUCLEOTIDE SEQUENCE [LARGE SCALE GENOMIC DNA]</scope>
    <source>
        <strain evidence="3 4">Y2</strain>
    </source>
</reference>
<keyword evidence="2" id="KW-0963">Cytoplasm</keyword>
<evidence type="ECO:0000256" key="2">
    <source>
        <dbReference type="HAMAP-Rule" id="MF_01477"/>
    </source>
</evidence>
<gene>
    <name evidence="2" type="primary">rsfS</name>
    <name evidence="3" type="ORF">BGC07_07350</name>
</gene>
<dbReference type="RefSeq" id="WP_069312569.1">
    <property type="nucleotide sequence ID" value="NZ_MDTU01000001.1"/>
</dbReference>
<dbReference type="PANTHER" id="PTHR21043">
    <property type="entry name" value="IOJAP SUPERFAMILY ORTHOLOG"/>
    <property type="match status" value="1"/>
</dbReference>
<dbReference type="Gene3D" id="3.30.460.10">
    <property type="entry name" value="Beta Polymerase, domain 2"/>
    <property type="match status" value="1"/>
</dbReference>
<organism evidence="3 4">
    <name type="scientific">Piscirickettsia litoralis</name>
    <dbReference type="NCBI Taxonomy" id="1891921"/>
    <lineage>
        <taxon>Bacteria</taxon>
        <taxon>Pseudomonadati</taxon>
        <taxon>Pseudomonadota</taxon>
        <taxon>Gammaproteobacteria</taxon>
        <taxon>Thiotrichales</taxon>
        <taxon>Piscirickettsiaceae</taxon>
        <taxon>Piscirickettsia</taxon>
    </lineage>
</organism>
<protein>
    <recommendedName>
        <fullName evidence="2">Ribosomal silencing factor RsfS</fullName>
    </recommendedName>
</protein>
<comment type="similarity">
    <text evidence="1 2">Belongs to the Iojap/RsfS family.</text>
</comment>
<accession>A0ABX3A521</accession>
<comment type="caution">
    <text evidence="3">The sequence shown here is derived from an EMBL/GenBank/DDBJ whole genome shotgun (WGS) entry which is preliminary data.</text>
</comment>
<dbReference type="Pfam" id="PF02410">
    <property type="entry name" value="RsfS"/>
    <property type="match status" value="1"/>
</dbReference>
<keyword evidence="2" id="KW-0810">Translation regulation</keyword>
<dbReference type="InterPro" id="IPR043519">
    <property type="entry name" value="NT_sf"/>
</dbReference>
<proteinExistence type="inferred from homology"/>